<organism evidence="14">
    <name type="scientific">Aphanomyces invadans</name>
    <dbReference type="NCBI Taxonomy" id="157072"/>
    <lineage>
        <taxon>Eukaryota</taxon>
        <taxon>Sar</taxon>
        <taxon>Stramenopiles</taxon>
        <taxon>Oomycota</taxon>
        <taxon>Saprolegniomycetes</taxon>
        <taxon>Saprolegniales</taxon>
        <taxon>Verrucalvaceae</taxon>
        <taxon>Aphanomyces</taxon>
    </lineage>
</organism>
<evidence type="ECO:0000256" key="6">
    <source>
        <dbReference type="ARBA" id="ARBA00022692"/>
    </source>
</evidence>
<dbReference type="EC" id="3.4.21.105" evidence="4"/>
<dbReference type="PANTHER" id="PTHR22936:SF69">
    <property type="entry name" value="RHOMBOID-LIKE PROTEIN"/>
    <property type="match status" value="1"/>
</dbReference>
<keyword evidence="7 11" id="KW-0378">Hydrolase</keyword>
<evidence type="ECO:0000256" key="8">
    <source>
        <dbReference type="ARBA" id="ARBA00022825"/>
    </source>
</evidence>
<evidence type="ECO:0000256" key="11">
    <source>
        <dbReference type="RuleBase" id="RU362115"/>
    </source>
</evidence>
<feature type="region of interest" description="Disordered" evidence="12">
    <location>
        <begin position="1"/>
        <end position="23"/>
    </location>
</feature>
<dbReference type="InterPro" id="IPR002610">
    <property type="entry name" value="Peptidase_S54_rhomboid-like"/>
</dbReference>
<comment type="catalytic activity">
    <reaction evidence="1 11">
        <text>Cleaves type-1 transmembrane domains using a catalytic dyad composed of serine and histidine that are contributed by different transmembrane domains.</text>
        <dbReference type="EC" id="3.4.21.105"/>
    </reaction>
</comment>
<feature type="transmembrane region" description="Helical" evidence="11">
    <location>
        <begin position="208"/>
        <end position="227"/>
    </location>
</feature>
<evidence type="ECO:0000256" key="4">
    <source>
        <dbReference type="ARBA" id="ARBA00013039"/>
    </source>
</evidence>
<dbReference type="RefSeq" id="XP_008880554.1">
    <property type="nucleotide sequence ID" value="XM_008882332.1"/>
</dbReference>
<keyword evidence="10 11" id="KW-0472">Membrane</keyword>
<name>A0A024TBS4_9STRA</name>
<dbReference type="EMBL" id="KI914022">
    <property type="protein sequence ID" value="ETV90797.1"/>
    <property type="molecule type" value="Genomic_DNA"/>
</dbReference>
<reference evidence="14" key="1">
    <citation type="submission" date="2013-12" db="EMBL/GenBank/DDBJ databases">
        <title>The Genome Sequence of Aphanomyces invadans NJM9701.</title>
        <authorList>
            <consortium name="The Broad Institute Genomics Platform"/>
            <person name="Russ C."/>
            <person name="Tyler B."/>
            <person name="van West P."/>
            <person name="Dieguez-Uribeondo J."/>
            <person name="Young S.K."/>
            <person name="Zeng Q."/>
            <person name="Gargeya S."/>
            <person name="Fitzgerald M."/>
            <person name="Abouelleil A."/>
            <person name="Alvarado L."/>
            <person name="Chapman S.B."/>
            <person name="Gainer-Dewar J."/>
            <person name="Goldberg J."/>
            <person name="Griggs A."/>
            <person name="Gujja S."/>
            <person name="Hansen M."/>
            <person name="Howarth C."/>
            <person name="Imamovic A."/>
            <person name="Ireland A."/>
            <person name="Larimer J."/>
            <person name="McCowan C."/>
            <person name="Murphy C."/>
            <person name="Pearson M."/>
            <person name="Poon T.W."/>
            <person name="Priest M."/>
            <person name="Roberts A."/>
            <person name="Saif S."/>
            <person name="Shea T."/>
            <person name="Sykes S."/>
            <person name="Wortman J."/>
            <person name="Nusbaum C."/>
            <person name="Birren B."/>
        </authorList>
    </citation>
    <scope>NUCLEOTIDE SEQUENCE [LARGE SCALE GENOMIC DNA]</scope>
    <source>
        <strain evidence="14">NJM9701</strain>
    </source>
</reference>
<feature type="transmembrane region" description="Helical" evidence="11">
    <location>
        <begin position="233"/>
        <end position="250"/>
    </location>
</feature>
<comment type="function">
    <text evidence="11">Serine protease involved in intramembrane proteolysis.</text>
</comment>
<evidence type="ECO:0000256" key="10">
    <source>
        <dbReference type="ARBA" id="ARBA00023136"/>
    </source>
</evidence>
<dbReference type="Gene3D" id="1.20.1540.10">
    <property type="entry name" value="Rhomboid-like"/>
    <property type="match status" value="1"/>
</dbReference>
<feature type="transmembrane region" description="Helical" evidence="11">
    <location>
        <begin position="113"/>
        <end position="131"/>
    </location>
</feature>
<keyword evidence="8 11" id="KW-0720">Serine protease</keyword>
<feature type="transmembrane region" description="Helical" evidence="11">
    <location>
        <begin position="152"/>
        <end position="171"/>
    </location>
</feature>
<feature type="transmembrane region" description="Helical" evidence="11">
    <location>
        <begin position="56"/>
        <end position="75"/>
    </location>
</feature>
<evidence type="ECO:0000256" key="5">
    <source>
        <dbReference type="ARBA" id="ARBA00022670"/>
    </source>
</evidence>
<keyword evidence="9 11" id="KW-1133">Transmembrane helix</keyword>
<evidence type="ECO:0000259" key="13">
    <source>
        <dbReference type="Pfam" id="PF01694"/>
    </source>
</evidence>
<dbReference type="InterPro" id="IPR035952">
    <property type="entry name" value="Rhomboid-like_sf"/>
</dbReference>
<proteinExistence type="inferred from homology"/>
<dbReference type="PANTHER" id="PTHR22936">
    <property type="entry name" value="RHOMBOID-RELATED"/>
    <property type="match status" value="1"/>
</dbReference>
<accession>A0A024TBS4</accession>
<evidence type="ECO:0000256" key="9">
    <source>
        <dbReference type="ARBA" id="ARBA00022989"/>
    </source>
</evidence>
<keyword evidence="6 11" id="KW-0812">Transmembrane</keyword>
<gene>
    <name evidence="14" type="ORF">H310_14466</name>
</gene>
<dbReference type="GeneID" id="20091516"/>
<evidence type="ECO:0000256" key="1">
    <source>
        <dbReference type="ARBA" id="ARBA00000156"/>
    </source>
</evidence>
<dbReference type="SUPFAM" id="SSF144091">
    <property type="entry name" value="Rhomboid-like"/>
    <property type="match status" value="1"/>
</dbReference>
<dbReference type="VEuPathDB" id="FungiDB:H310_14466"/>
<dbReference type="STRING" id="157072.A0A024TBS4"/>
<comment type="subcellular location">
    <subcellularLocation>
        <location evidence="2 11">Membrane</location>
        <topology evidence="2 11">Multi-pass membrane protein</topology>
    </subcellularLocation>
</comment>
<dbReference type="OrthoDB" id="418595at2759"/>
<dbReference type="InterPro" id="IPR022764">
    <property type="entry name" value="Peptidase_S54_rhomboid_dom"/>
</dbReference>
<evidence type="ECO:0000256" key="7">
    <source>
        <dbReference type="ARBA" id="ARBA00022801"/>
    </source>
</evidence>
<dbReference type="GO" id="GO:0004252">
    <property type="term" value="F:serine-type endopeptidase activity"/>
    <property type="evidence" value="ECO:0007669"/>
    <property type="project" value="InterPro"/>
</dbReference>
<dbReference type="eggNOG" id="KOG2289">
    <property type="taxonomic scope" value="Eukaryota"/>
</dbReference>
<evidence type="ECO:0000256" key="12">
    <source>
        <dbReference type="SAM" id="MobiDB-lite"/>
    </source>
</evidence>
<dbReference type="GO" id="GO:0016020">
    <property type="term" value="C:membrane"/>
    <property type="evidence" value="ECO:0007669"/>
    <property type="project" value="UniProtKB-SubCell"/>
</dbReference>
<dbReference type="AlphaFoldDB" id="A0A024TBS4"/>
<evidence type="ECO:0000256" key="3">
    <source>
        <dbReference type="ARBA" id="ARBA00009045"/>
    </source>
</evidence>
<evidence type="ECO:0000256" key="2">
    <source>
        <dbReference type="ARBA" id="ARBA00004141"/>
    </source>
</evidence>
<dbReference type="Pfam" id="PF01694">
    <property type="entry name" value="Rhomboid"/>
    <property type="match status" value="1"/>
</dbReference>
<dbReference type="GO" id="GO:0006508">
    <property type="term" value="P:proteolysis"/>
    <property type="evidence" value="ECO:0007669"/>
    <property type="project" value="UniProtKB-KW"/>
</dbReference>
<feature type="transmembrane region" description="Helical" evidence="11">
    <location>
        <begin position="177"/>
        <end position="196"/>
    </location>
</feature>
<comment type="similarity">
    <text evidence="3 11">Belongs to the peptidase S54 family.</text>
</comment>
<sequence>MATENRDGRYQPNETPYGHRAQSHDGPIVIEEGARNNLDLGDGEVNKQRQKILPQFKFILFMIFVNVIVFVVEIGENGWAFEDMKLNPLLGPTATVLLQMGAQRTDLIFDGEWWRLLTAMFLHAGLLHLFFNMLGLYQLGVELENSFDRRRIVFIYFSSGVVGAICSAVFVPDVVGVGASGAIFGLFGATFAEFILNWALYANRLCHMTNLIVVAVVNLAIGLLPYVNNFAHLSGFITGLGMGFAILSLPTSREDRMLNTRSPRQRLLGKFGGVFTFLFALMFVVLLATRSDASKSCSWCKYLDCVPAPWWNCDTTGGGQCYGQKFNNGTLIITCPSGRNVTAPLGSDFTAAVCTSLCT</sequence>
<evidence type="ECO:0000313" key="14">
    <source>
        <dbReference type="EMBL" id="ETV90797.1"/>
    </source>
</evidence>
<feature type="transmembrane region" description="Helical" evidence="11">
    <location>
        <begin position="271"/>
        <end position="288"/>
    </location>
</feature>
<keyword evidence="5 11" id="KW-0645">Protease</keyword>
<feature type="domain" description="Peptidase S54 rhomboid" evidence="13">
    <location>
        <begin position="111"/>
        <end position="247"/>
    </location>
</feature>
<protein>
    <recommendedName>
        <fullName evidence="4">rhomboid protease</fullName>
        <ecNumber evidence="4">3.4.21.105</ecNumber>
    </recommendedName>
</protein>